<keyword evidence="4" id="KW-1185">Reference proteome</keyword>
<name>A0A4S4KAB4_9APHY</name>
<dbReference type="AlphaFoldDB" id="A0A4S4KAB4"/>
<feature type="region of interest" description="Disordered" evidence="1">
    <location>
        <begin position="53"/>
        <end position="84"/>
    </location>
</feature>
<accession>A0A4S4KAB4</accession>
<evidence type="ECO:0000256" key="2">
    <source>
        <dbReference type="SAM" id="SignalP"/>
    </source>
</evidence>
<feature type="signal peptide" evidence="2">
    <location>
        <begin position="1"/>
        <end position="21"/>
    </location>
</feature>
<sequence>MRADSVLYLLVGVVQWISSIALVDFNQNTCGFPDSNQSTPAFSYFDQSIRRFPDPNQSTPASPDFDQSAPAFPHFHQSTSSGPDLNEELGCSKSYVAKLGKAPDPPRARVSLTSFEHDRGGRCRWTKTHFETQAQELIANVFTRSSLLQLLQIAKSKVPHTLSELGFFGASDLIGPTSRDLYANHTLWKAIDFLCISAEIYISAPETLKTGMILLIDEEAKEIRRRIFTAVGGVIEPSCFGSTAKRSTDPDSPYGYFKRTPGKIISKEQMRIRIRDLTRDYNHLHARCENDDLDLFGNEVFQSALRTMCTRLFATSDPYDITVEDLLCCATVIEVILRYRAAAGSKDIRRSSFNANHYMQYYLLLKMDVMKCMEDSAVAVRLTNMMQDCTTRFTLDYSKCRSSSRKRTARISQSSVIPPDAKRHAGAAE</sequence>
<reference evidence="3 4" key="1">
    <citation type="submission" date="2019-02" db="EMBL/GenBank/DDBJ databases">
        <title>Genome sequencing of the rare red list fungi Phlebia centrifuga.</title>
        <authorList>
            <person name="Buettner E."/>
            <person name="Kellner H."/>
        </authorList>
    </citation>
    <scope>NUCLEOTIDE SEQUENCE [LARGE SCALE GENOMIC DNA]</scope>
    <source>
        <strain evidence="3 4">DSM 108282</strain>
    </source>
</reference>
<dbReference type="EMBL" id="SGPJ01000381">
    <property type="protein sequence ID" value="THG94901.1"/>
    <property type="molecule type" value="Genomic_DNA"/>
</dbReference>
<evidence type="ECO:0000313" key="4">
    <source>
        <dbReference type="Proteomes" id="UP000309038"/>
    </source>
</evidence>
<gene>
    <name evidence="3" type="ORF">EW026_g6656</name>
</gene>
<feature type="region of interest" description="Disordered" evidence="1">
    <location>
        <begin position="406"/>
        <end position="429"/>
    </location>
</feature>
<keyword evidence="2" id="KW-0732">Signal</keyword>
<organism evidence="3 4">
    <name type="scientific">Hermanssonia centrifuga</name>
    <dbReference type="NCBI Taxonomy" id="98765"/>
    <lineage>
        <taxon>Eukaryota</taxon>
        <taxon>Fungi</taxon>
        <taxon>Dikarya</taxon>
        <taxon>Basidiomycota</taxon>
        <taxon>Agaricomycotina</taxon>
        <taxon>Agaricomycetes</taxon>
        <taxon>Polyporales</taxon>
        <taxon>Meruliaceae</taxon>
        <taxon>Hermanssonia</taxon>
    </lineage>
</organism>
<comment type="caution">
    <text evidence="3">The sequence shown here is derived from an EMBL/GenBank/DDBJ whole genome shotgun (WGS) entry which is preliminary data.</text>
</comment>
<evidence type="ECO:0000256" key="1">
    <source>
        <dbReference type="SAM" id="MobiDB-lite"/>
    </source>
</evidence>
<evidence type="ECO:0000313" key="3">
    <source>
        <dbReference type="EMBL" id="THG94901.1"/>
    </source>
</evidence>
<dbReference type="Proteomes" id="UP000309038">
    <property type="component" value="Unassembled WGS sequence"/>
</dbReference>
<feature type="chain" id="PRO_5020448970" evidence="2">
    <location>
        <begin position="22"/>
        <end position="429"/>
    </location>
</feature>
<protein>
    <submittedName>
        <fullName evidence="3">Uncharacterized protein</fullName>
    </submittedName>
</protein>
<proteinExistence type="predicted"/>